<dbReference type="Proteomes" id="UP001237105">
    <property type="component" value="Unassembled WGS sequence"/>
</dbReference>
<keyword evidence="2" id="KW-0472">Membrane</keyword>
<feature type="region of interest" description="Disordered" evidence="1">
    <location>
        <begin position="1"/>
        <end position="20"/>
    </location>
</feature>
<accession>A0ABT6T858</accession>
<name>A0ABT6T858_9ACTN</name>
<evidence type="ECO:0000256" key="1">
    <source>
        <dbReference type="SAM" id="MobiDB-lite"/>
    </source>
</evidence>
<keyword evidence="2" id="KW-1133">Transmembrane helix</keyword>
<evidence type="ECO:0000256" key="2">
    <source>
        <dbReference type="SAM" id="Phobius"/>
    </source>
</evidence>
<gene>
    <name evidence="3" type="ORF">QIT00_37070</name>
</gene>
<dbReference type="RefSeq" id="WP_282539910.1">
    <property type="nucleotide sequence ID" value="NZ_JASCIS010000073.1"/>
</dbReference>
<organism evidence="3 4">
    <name type="scientific">Streptomyces luteolus</name>
    <dbReference type="NCBI Taxonomy" id="3043615"/>
    <lineage>
        <taxon>Bacteria</taxon>
        <taxon>Bacillati</taxon>
        <taxon>Actinomycetota</taxon>
        <taxon>Actinomycetes</taxon>
        <taxon>Kitasatosporales</taxon>
        <taxon>Streptomycetaceae</taxon>
        <taxon>Streptomyces</taxon>
    </lineage>
</organism>
<feature type="compositionally biased region" description="Basic and acidic residues" evidence="1">
    <location>
        <begin position="1"/>
        <end position="11"/>
    </location>
</feature>
<keyword evidence="4" id="KW-1185">Reference proteome</keyword>
<protein>
    <submittedName>
        <fullName evidence="3">Uncharacterized protein</fullName>
    </submittedName>
</protein>
<sequence>MIATADNERSQARQKRTSQASPAIPEVMYGFTLLALAVVIAGLAFCLPHRKQGTELVCRVVLSAPIAGSLMLTRGIDRELRRPDQE</sequence>
<reference evidence="3 4" key="1">
    <citation type="submission" date="2023-05" db="EMBL/GenBank/DDBJ databases">
        <title>Draft genome sequence of Streptomyces sp. B-S-A12 isolated from a cave soil in Thailand.</title>
        <authorList>
            <person name="Chamroensaksri N."/>
            <person name="Muangham S."/>
        </authorList>
    </citation>
    <scope>NUCLEOTIDE SEQUENCE [LARGE SCALE GENOMIC DNA]</scope>
    <source>
        <strain evidence="3 4">B-S-A12</strain>
    </source>
</reference>
<comment type="caution">
    <text evidence="3">The sequence shown here is derived from an EMBL/GenBank/DDBJ whole genome shotgun (WGS) entry which is preliminary data.</text>
</comment>
<keyword evidence="2" id="KW-0812">Transmembrane</keyword>
<evidence type="ECO:0000313" key="4">
    <source>
        <dbReference type="Proteomes" id="UP001237105"/>
    </source>
</evidence>
<evidence type="ECO:0000313" key="3">
    <source>
        <dbReference type="EMBL" id="MDI3424083.1"/>
    </source>
</evidence>
<dbReference type="EMBL" id="JASCIS010000073">
    <property type="protein sequence ID" value="MDI3424083.1"/>
    <property type="molecule type" value="Genomic_DNA"/>
</dbReference>
<feature type="transmembrane region" description="Helical" evidence="2">
    <location>
        <begin position="27"/>
        <end position="47"/>
    </location>
</feature>
<proteinExistence type="predicted"/>